<dbReference type="RefSeq" id="WP_179651152.1">
    <property type="nucleotide sequence ID" value="NZ_JACBZM010000001.1"/>
</dbReference>
<dbReference type="PANTHER" id="PTHR23076:SF97">
    <property type="entry name" value="ATP-DEPENDENT ZINC METALLOPROTEASE YME1L1"/>
    <property type="match status" value="1"/>
</dbReference>
<dbReference type="CDD" id="cd19481">
    <property type="entry name" value="RecA-like_protease"/>
    <property type="match status" value="1"/>
</dbReference>
<dbReference type="Pfam" id="PF00004">
    <property type="entry name" value="AAA"/>
    <property type="match status" value="1"/>
</dbReference>
<dbReference type="InterPro" id="IPR027417">
    <property type="entry name" value="P-loop_NTPase"/>
</dbReference>
<dbReference type="EMBL" id="JACBZM010000001">
    <property type="protein sequence ID" value="NYI47219.1"/>
    <property type="molecule type" value="Genomic_DNA"/>
</dbReference>
<dbReference type="InterPro" id="IPR003959">
    <property type="entry name" value="ATPase_AAA_core"/>
</dbReference>
<evidence type="ECO:0000313" key="2">
    <source>
        <dbReference type="EMBL" id="NYI47219.1"/>
    </source>
</evidence>
<dbReference type="AlphaFoldDB" id="A0A7Z0CNB2"/>
<dbReference type="SMART" id="SM00382">
    <property type="entry name" value="AAA"/>
    <property type="match status" value="1"/>
</dbReference>
<evidence type="ECO:0000259" key="1">
    <source>
        <dbReference type="SMART" id="SM00382"/>
    </source>
</evidence>
<dbReference type="Gene3D" id="3.40.50.300">
    <property type="entry name" value="P-loop containing nucleotide triphosphate hydrolases"/>
    <property type="match status" value="1"/>
</dbReference>
<dbReference type="SUPFAM" id="SSF52540">
    <property type="entry name" value="P-loop containing nucleoside triphosphate hydrolases"/>
    <property type="match status" value="1"/>
</dbReference>
<reference evidence="2 3" key="1">
    <citation type="submission" date="2020-07" db="EMBL/GenBank/DDBJ databases">
        <title>Sequencing the genomes of 1000 actinobacteria strains.</title>
        <authorList>
            <person name="Klenk H.-P."/>
        </authorList>
    </citation>
    <scope>NUCLEOTIDE SEQUENCE [LARGE SCALE GENOMIC DNA]</scope>
    <source>
        <strain evidence="2 3">DSM 15131</strain>
    </source>
</reference>
<dbReference type="GO" id="GO:0006508">
    <property type="term" value="P:proteolysis"/>
    <property type="evidence" value="ECO:0007669"/>
    <property type="project" value="TreeGrafter"/>
</dbReference>
<organism evidence="2 3">
    <name type="scientific">Nocardioides aromaticivorans</name>
    <dbReference type="NCBI Taxonomy" id="200618"/>
    <lineage>
        <taxon>Bacteria</taxon>
        <taxon>Bacillati</taxon>
        <taxon>Actinomycetota</taxon>
        <taxon>Actinomycetes</taxon>
        <taxon>Propionibacteriales</taxon>
        <taxon>Nocardioidaceae</taxon>
        <taxon>Nocardioides</taxon>
    </lineage>
</organism>
<dbReference type="InterPro" id="IPR003593">
    <property type="entry name" value="AAA+_ATPase"/>
</dbReference>
<protein>
    <recommendedName>
        <fullName evidence="1">AAA+ ATPase domain-containing protein</fullName>
    </recommendedName>
</protein>
<evidence type="ECO:0000313" key="3">
    <source>
        <dbReference type="Proteomes" id="UP000562045"/>
    </source>
</evidence>
<feature type="domain" description="AAA+ ATPase" evidence="1">
    <location>
        <begin position="227"/>
        <end position="354"/>
    </location>
</feature>
<gene>
    <name evidence="2" type="ORF">BJ993_004299</name>
</gene>
<sequence>MTDIDVTDLLVEAPLPALRLLAEAIDREFVRRQPADSTPFEYAAAQLGVDPTDLVVLEECPELAVTHAVGHWLHEAQARWGLDPVGSVPAGPAMTQSIPGAAGDVRGYAAVSVLLPAGTLGAVPVVARIAPHRFGPDVQLIGRAADNAVLPELFESFLRTCRAESPYRRGAYRVVVSDAGLLLQRWTGRAATRDHLKLDPSVWHTVDRRVHRVIDLADDLAARGLGTSTGLLLVGPPGTGKTQLGTVVAHELAGRATVLVPDTTVTEHSLTDLFELASDLSPSLVLMDDLDLIVGERGETNPHRLREFLNVMDGGLADRSGVVVIASTNDHRKIDKAARRSSRFDTVIKMEAPGVEGRLAILQRYLAWSDADLDLPAVARATDGATGADLKELVRATVLETSDAVTTAALLAQARAGGWREPKPAAGQYL</sequence>
<comment type="caution">
    <text evidence="2">The sequence shown here is derived from an EMBL/GenBank/DDBJ whole genome shotgun (WGS) entry which is preliminary data.</text>
</comment>
<proteinExistence type="predicted"/>
<dbReference type="Gene3D" id="1.10.8.60">
    <property type="match status" value="1"/>
</dbReference>
<dbReference type="GO" id="GO:0005524">
    <property type="term" value="F:ATP binding"/>
    <property type="evidence" value="ECO:0007669"/>
    <property type="project" value="InterPro"/>
</dbReference>
<dbReference type="GO" id="GO:0004176">
    <property type="term" value="F:ATP-dependent peptidase activity"/>
    <property type="evidence" value="ECO:0007669"/>
    <property type="project" value="TreeGrafter"/>
</dbReference>
<dbReference type="PANTHER" id="PTHR23076">
    <property type="entry name" value="METALLOPROTEASE M41 FTSH"/>
    <property type="match status" value="1"/>
</dbReference>
<dbReference type="GO" id="GO:0016887">
    <property type="term" value="F:ATP hydrolysis activity"/>
    <property type="evidence" value="ECO:0007669"/>
    <property type="project" value="InterPro"/>
</dbReference>
<accession>A0A7Z0CNB2</accession>
<dbReference type="Proteomes" id="UP000562045">
    <property type="component" value="Unassembled WGS sequence"/>
</dbReference>
<name>A0A7Z0CNB2_9ACTN</name>